<dbReference type="AlphaFoldDB" id="A0AAD9NWB9"/>
<gene>
    <name evidence="1" type="ORF">NP493_328g05012</name>
</gene>
<evidence type="ECO:0000313" key="2">
    <source>
        <dbReference type="Proteomes" id="UP001209878"/>
    </source>
</evidence>
<evidence type="ECO:0000313" key="1">
    <source>
        <dbReference type="EMBL" id="KAK2183009.1"/>
    </source>
</evidence>
<proteinExistence type="predicted"/>
<accession>A0AAD9NWB9</accession>
<comment type="caution">
    <text evidence="1">The sequence shown here is derived from an EMBL/GenBank/DDBJ whole genome shotgun (WGS) entry which is preliminary data.</text>
</comment>
<keyword evidence="2" id="KW-1185">Reference proteome</keyword>
<name>A0AAD9NWB9_RIDPI</name>
<organism evidence="1 2">
    <name type="scientific">Ridgeia piscesae</name>
    <name type="common">Tubeworm</name>
    <dbReference type="NCBI Taxonomy" id="27915"/>
    <lineage>
        <taxon>Eukaryota</taxon>
        <taxon>Metazoa</taxon>
        <taxon>Spiralia</taxon>
        <taxon>Lophotrochozoa</taxon>
        <taxon>Annelida</taxon>
        <taxon>Polychaeta</taxon>
        <taxon>Sedentaria</taxon>
        <taxon>Canalipalpata</taxon>
        <taxon>Sabellida</taxon>
        <taxon>Siboglinidae</taxon>
        <taxon>Ridgeia</taxon>
    </lineage>
</organism>
<dbReference type="Proteomes" id="UP001209878">
    <property type="component" value="Unassembled WGS sequence"/>
</dbReference>
<sequence>MPLVHRAVNCFGPVYLRYLICIYTPTRSLRSEGTKQLKRPKTNCKAGDASFPAAAPDLWNRLHFSVRELYNEGAFKSIYFIQFFN</sequence>
<reference evidence="1" key="1">
    <citation type="journal article" date="2023" name="Mol. Biol. Evol.">
        <title>Third-Generation Sequencing Reveals the Adaptive Role of the Epigenome in Three Deep-Sea Polychaetes.</title>
        <authorList>
            <person name="Perez M."/>
            <person name="Aroh O."/>
            <person name="Sun Y."/>
            <person name="Lan Y."/>
            <person name="Juniper S.K."/>
            <person name="Young C.R."/>
            <person name="Angers B."/>
            <person name="Qian P.Y."/>
        </authorList>
    </citation>
    <scope>NUCLEOTIDE SEQUENCE</scope>
    <source>
        <strain evidence="1">R07B-5</strain>
    </source>
</reference>
<protein>
    <submittedName>
        <fullName evidence="1">Uncharacterized protein</fullName>
    </submittedName>
</protein>
<dbReference type="EMBL" id="JAODUO010000328">
    <property type="protein sequence ID" value="KAK2183009.1"/>
    <property type="molecule type" value="Genomic_DNA"/>
</dbReference>